<keyword evidence="2" id="KW-0812">Transmembrane</keyword>
<dbReference type="AlphaFoldDB" id="A0A7S8HFC5"/>
<proteinExistence type="predicted"/>
<evidence type="ECO:0000256" key="1">
    <source>
        <dbReference type="SAM" id="Coils"/>
    </source>
</evidence>
<keyword evidence="2" id="KW-1133">Transmembrane helix</keyword>
<dbReference type="Proteomes" id="UP000593626">
    <property type="component" value="Chromosome"/>
</dbReference>
<feature type="transmembrane region" description="Helical" evidence="2">
    <location>
        <begin position="6"/>
        <end position="25"/>
    </location>
</feature>
<accession>A0A7S8HFC5</accession>
<protein>
    <recommendedName>
        <fullName evidence="5">Swarming motility protein SwrB</fullName>
    </recommendedName>
</protein>
<organism evidence="3 4">
    <name type="scientific">Mangrovibacillus cuniculi</name>
    <dbReference type="NCBI Taxonomy" id="2593652"/>
    <lineage>
        <taxon>Bacteria</taxon>
        <taxon>Bacillati</taxon>
        <taxon>Bacillota</taxon>
        <taxon>Bacilli</taxon>
        <taxon>Bacillales</taxon>
        <taxon>Bacillaceae</taxon>
        <taxon>Mangrovibacillus</taxon>
    </lineage>
</organism>
<dbReference type="EMBL" id="CP049742">
    <property type="protein sequence ID" value="QPC46371.1"/>
    <property type="molecule type" value="Genomic_DNA"/>
</dbReference>
<evidence type="ECO:0000256" key="2">
    <source>
        <dbReference type="SAM" id="Phobius"/>
    </source>
</evidence>
<evidence type="ECO:0000313" key="3">
    <source>
        <dbReference type="EMBL" id="QPC46371.1"/>
    </source>
</evidence>
<keyword evidence="1" id="KW-0175">Coiled coil</keyword>
<evidence type="ECO:0008006" key="5">
    <source>
        <dbReference type="Google" id="ProtNLM"/>
    </source>
</evidence>
<feature type="coiled-coil region" evidence="1">
    <location>
        <begin position="41"/>
        <end position="72"/>
    </location>
</feature>
<gene>
    <name evidence="3" type="ORF">G8O30_05020</name>
</gene>
<sequence>MLPFVISIIFIIQIILVLAVINLTLRQNRILETEKSQERAVRELEETMASFIVEMKEENDKFIQQLTLVKRREPVVNREEEVESRKNDASLNSLPTELISKRQATSAYKNNIENQKPPTLTFEEKVEKLHSEGHSAAAIAKLFNKGTTEIELLLKFRQKEQ</sequence>
<keyword evidence="2" id="KW-0472">Membrane</keyword>
<evidence type="ECO:0000313" key="4">
    <source>
        <dbReference type="Proteomes" id="UP000593626"/>
    </source>
</evidence>
<dbReference type="KEGG" id="mcui:G8O30_05020"/>
<reference evidence="3 4" key="1">
    <citation type="submission" date="2019-07" db="EMBL/GenBank/DDBJ databases">
        <title>Genome sequence of 2 isolates from Red Sea Mangroves.</title>
        <authorList>
            <person name="Sefrji F."/>
            <person name="Michoud G."/>
            <person name="Merlino G."/>
            <person name="Daffonchio D."/>
        </authorList>
    </citation>
    <scope>NUCLEOTIDE SEQUENCE [LARGE SCALE GENOMIC DNA]</scope>
    <source>
        <strain evidence="3 4">R1DC41</strain>
    </source>
</reference>
<keyword evidence="4" id="KW-1185">Reference proteome</keyword>
<name>A0A7S8HFC5_9BACI</name>
<dbReference type="RefSeq" id="WP_239673895.1">
    <property type="nucleotide sequence ID" value="NZ_CP049742.1"/>
</dbReference>